<evidence type="ECO:0000256" key="1">
    <source>
        <dbReference type="ARBA" id="ARBA00004123"/>
    </source>
</evidence>
<dbReference type="Pfam" id="PF08767">
    <property type="entry name" value="CRM1_C"/>
    <property type="match status" value="1"/>
</dbReference>
<dbReference type="InterPro" id="IPR016024">
    <property type="entry name" value="ARM-type_fold"/>
</dbReference>
<proteinExistence type="inferred from homology"/>
<sequence>MNVYRVYSERISSTIAQQGPGATQLSLVRTMRSAKKEVLRLLIVFIQKSGPPEADPQAVAQGFIPPVLDPILGDYQRNIPNARDPEVLVLFTTVVEKLKSHVLSEVPKIMAAVFECTLQMITVNFEDFPEHRIRFFEFIRAINTHCFQALFNIPSGHQKLVVDSVVWAMKHTERNISDTGLNILHELLNNVAKTPDIAQGFYQQYLLALIQDVFAVMTDRLHKSGFKMHATLLRQMFHLVQMNQVTVPLFDPANAPAGQTNPSFLREHISNLLIQSFPNLTKSQVSKFVDGMFDLNMDLPSFKTHLRDFLIQLKEFSTEDNSGLFGEEQDAQQRQQLEAQQAYRSAVPGLMKPSEIIDDDL</sequence>
<keyword evidence="5" id="KW-0539">Nucleus</keyword>
<dbReference type="GO" id="GO:0005634">
    <property type="term" value="C:nucleus"/>
    <property type="evidence" value="ECO:0007669"/>
    <property type="project" value="UniProtKB-SubCell"/>
</dbReference>
<evidence type="ECO:0000256" key="4">
    <source>
        <dbReference type="ARBA" id="ARBA00022927"/>
    </source>
</evidence>
<evidence type="ECO:0000256" key="3">
    <source>
        <dbReference type="ARBA" id="ARBA00022448"/>
    </source>
</evidence>
<dbReference type="GO" id="GO:0006611">
    <property type="term" value="P:protein export from nucleus"/>
    <property type="evidence" value="ECO:0007669"/>
    <property type="project" value="InterPro"/>
</dbReference>
<feature type="domain" description="Exportin-1 C-terminal" evidence="6">
    <location>
        <begin position="1"/>
        <end position="318"/>
    </location>
</feature>
<dbReference type="InterPro" id="IPR011989">
    <property type="entry name" value="ARM-like"/>
</dbReference>
<accession>A0A7S2P7R7</accession>
<evidence type="ECO:0000259" key="6">
    <source>
        <dbReference type="SMART" id="SM01102"/>
    </source>
</evidence>
<dbReference type="EMBL" id="HBGZ01005137">
    <property type="protein sequence ID" value="CAD9581181.1"/>
    <property type="molecule type" value="Transcribed_RNA"/>
</dbReference>
<comment type="subcellular location">
    <subcellularLocation>
        <location evidence="1">Nucleus</location>
    </subcellularLocation>
</comment>
<dbReference type="GO" id="GO:0000056">
    <property type="term" value="P:ribosomal small subunit export from nucleus"/>
    <property type="evidence" value="ECO:0007669"/>
    <property type="project" value="TreeGrafter"/>
</dbReference>
<dbReference type="PANTHER" id="PTHR11223">
    <property type="entry name" value="EXPORTIN 1/5"/>
    <property type="match status" value="1"/>
</dbReference>
<dbReference type="GO" id="GO:0005737">
    <property type="term" value="C:cytoplasm"/>
    <property type="evidence" value="ECO:0007669"/>
    <property type="project" value="TreeGrafter"/>
</dbReference>
<gene>
    <name evidence="7" type="ORF">SMAR0320_LOCUS3544</name>
</gene>
<dbReference type="GO" id="GO:0005049">
    <property type="term" value="F:nuclear export signal receptor activity"/>
    <property type="evidence" value="ECO:0007669"/>
    <property type="project" value="InterPro"/>
</dbReference>
<protein>
    <recommendedName>
        <fullName evidence="6">Exportin-1 C-terminal domain-containing protein</fullName>
    </recommendedName>
</protein>
<dbReference type="Gene3D" id="1.25.10.10">
    <property type="entry name" value="Leucine-rich Repeat Variant"/>
    <property type="match status" value="1"/>
</dbReference>
<dbReference type="SMART" id="SM01102">
    <property type="entry name" value="CRM1_C"/>
    <property type="match status" value="1"/>
</dbReference>
<reference evidence="7" key="1">
    <citation type="submission" date="2021-01" db="EMBL/GenBank/DDBJ databases">
        <authorList>
            <person name="Corre E."/>
            <person name="Pelletier E."/>
            <person name="Niang G."/>
            <person name="Scheremetjew M."/>
            <person name="Finn R."/>
            <person name="Kale V."/>
            <person name="Holt S."/>
            <person name="Cochrane G."/>
            <person name="Meng A."/>
            <person name="Brown T."/>
            <person name="Cohen L."/>
        </authorList>
    </citation>
    <scope>NUCLEOTIDE SEQUENCE</scope>
    <source>
        <strain evidence="7">SM1012Den-03</strain>
    </source>
</reference>
<evidence type="ECO:0000256" key="5">
    <source>
        <dbReference type="ARBA" id="ARBA00023242"/>
    </source>
</evidence>
<dbReference type="GO" id="GO:0000055">
    <property type="term" value="P:ribosomal large subunit export from nucleus"/>
    <property type="evidence" value="ECO:0007669"/>
    <property type="project" value="TreeGrafter"/>
</dbReference>
<keyword evidence="4" id="KW-0653">Protein transport</keyword>
<organism evidence="7">
    <name type="scientific">Skeletonema marinoi</name>
    <dbReference type="NCBI Taxonomy" id="267567"/>
    <lineage>
        <taxon>Eukaryota</taxon>
        <taxon>Sar</taxon>
        <taxon>Stramenopiles</taxon>
        <taxon>Ochrophyta</taxon>
        <taxon>Bacillariophyta</taxon>
        <taxon>Coscinodiscophyceae</taxon>
        <taxon>Thalassiosirophycidae</taxon>
        <taxon>Thalassiosirales</taxon>
        <taxon>Skeletonemataceae</taxon>
        <taxon>Skeletonema</taxon>
        <taxon>Skeletonema marinoi-dohrnii complex</taxon>
    </lineage>
</organism>
<dbReference type="InterPro" id="IPR014877">
    <property type="entry name" value="XPO1_C_dom"/>
</dbReference>
<keyword evidence="3" id="KW-0813">Transport</keyword>
<name>A0A7S2P7R7_9STRA</name>
<dbReference type="SUPFAM" id="SSF48371">
    <property type="entry name" value="ARM repeat"/>
    <property type="match status" value="1"/>
</dbReference>
<dbReference type="AlphaFoldDB" id="A0A7S2P7R7"/>
<dbReference type="PANTHER" id="PTHR11223:SF2">
    <property type="entry name" value="EXPORTIN-1"/>
    <property type="match status" value="1"/>
</dbReference>
<comment type="similarity">
    <text evidence="2">Belongs to the exportin family.</text>
</comment>
<dbReference type="InterPro" id="IPR045065">
    <property type="entry name" value="XPO1/5"/>
</dbReference>
<evidence type="ECO:0000313" key="7">
    <source>
        <dbReference type="EMBL" id="CAD9581181.1"/>
    </source>
</evidence>
<evidence type="ECO:0000256" key="2">
    <source>
        <dbReference type="ARBA" id="ARBA00009466"/>
    </source>
</evidence>